<proteinExistence type="predicted"/>
<feature type="compositionally biased region" description="Basic residues" evidence="1">
    <location>
        <begin position="65"/>
        <end position="74"/>
    </location>
</feature>
<dbReference type="Proteomes" id="UP000177269">
    <property type="component" value="Unassembled WGS sequence"/>
</dbReference>
<feature type="region of interest" description="Disordered" evidence="1">
    <location>
        <begin position="47"/>
        <end position="74"/>
    </location>
</feature>
<name>A0A1G2P012_9BACT</name>
<sequence>MQLHEILGFDKFFGLEEGRNPPVYDHLLYERRKERGNPPVYDHLLYERRKERGNPPASGHLLYERRKKRRGRNF</sequence>
<dbReference type="EMBL" id="MHSK01000028">
    <property type="protein sequence ID" value="OHA41660.1"/>
    <property type="molecule type" value="Genomic_DNA"/>
</dbReference>
<comment type="caution">
    <text evidence="2">The sequence shown here is derived from an EMBL/GenBank/DDBJ whole genome shotgun (WGS) entry which is preliminary data.</text>
</comment>
<evidence type="ECO:0000256" key="1">
    <source>
        <dbReference type="SAM" id="MobiDB-lite"/>
    </source>
</evidence>
<evidence type="ECO:0000313" key="2">
    <source>
        <dbReference type="EMBL" id="OHA41660.1"/>
    </source>
</evidence>
<organism evidence="2 3">
    <name type="scientific">Candidatus Taylorbacteria bacterium RIFCSPLOWO2_12_FULL_43_20</name>
    <dbReference type="NCBI Taxonomy" id="1802332"/>
    <lineage>
        <taxon>Bacteria</taxon>
        <taxon>Candidatus Tayloriibacteriota</taxon>
    </lineage>
</organism>
<evidence type="ECO:0000313" key="3">
    <source>
        <dbReference type="Proteomes" id="UP000177269"/>
    </source>
</evidence>
<accession>A0A1G2P012</accession>
<reference evidence="2 3" key="1">
    <citation type="journal article" date="2016" name="Nat. Commun.">
        <title>Thousands of microbial genomes shed light on interconnected biogeochemical processes in an aquifer system.</title>
        <authorList>
            <person name="Anantharaman K."/>
            <person name="Brown C.T."/>
            <person name="Hug L.A."/>
            <person name="Sharon I."/>
            <person name="Castelle C.J."/>
            <person name="Probst A.J."/>
            <person name="Thomas B.C."/>
            <person name="Singh A."/>
            <person name="Wilkins M.J."/>
            <person name="Karaoz U."/>
            <person name="Brodie E.L."/>
            <person name="Williams K.H."/>
            <person name="Hubbard S.S."/>
            <person name="Banfield J.F."/>
        </authorList>
    </citation>
    <scope>NUCLEOTIDE SEQUENCE [LARGE SCALE GENOMIC DNA]</scope>
</reference>
<protein>
    <submittedName>
        <fullName evidence="2">Uncharacterized protein</fullName>
    </submittedName>
</protein>
<dbReference type="AlphaFoldDB" id="A0A1G2P012"/>
<gene>
    <name evidence="2" type="ORF">A3G52_04300</name>
</gene>